<evidence type="ECO:0000313" key="1">
    <source>
        <dbReference type="EMBL" id="VEL21855.1"/>
    </source>
</evidence>
<dbReference type="EMBL" id="CAAALY010053441">
    <property type="protein sequence ID" value="VEL21855.1"/>
    <property type="molecule type" value="Genomic_DNA"/>
</dbReference>
<keyword evidence="2" id="KW-1185">Reference proteome</keyword>
<name>A0A448WWF8_9PLAT</name>
<evidence type="ECO:0000313" key="2">
    <source>
        <dbReference type="Proteomes" id="UP000784294"/>
    </source>
</evidence>
<organism evidence="1 2">
    <name type="scientific">Protopolystoma xenopodis</name>
    <dbReference type="NCBI Taxonomy" id="117903"/>
    <lineage>
        <taxon>Eukaryota</taxon>
        <taxon>Metazoa</taxon>
        <taxon>Spiralia</taxon>
        <taxon>Lophotrochozoa</taxon>
        <taxon>Platyhelminthes</taxon>
        <taxon>Monogenea</taxon>
        <taxon>Polyopisthocotylea</taxon>
        <taxon>Polystomatidea</taxon>
        <taxon>Polystomatidae</taxon>
        <taxon>Protopolystoma</taxon>
    </lineage>
</organism>
<dbReference type="OrthoDB" id="6284237at2759"/>
<dbReference type="Proteomes" id="UP000784294">
    <property type="component" value="Unassembled WGS sequence"/>
</dbReference>
<sequence length="174" mass="19352">MGQLFSCRWVNKDAETMRPYDLEVMLHVPCPGQDWHDILSQVAGELGEPPDSGIRVLQQPSDTNGKQGLFEMGPIYIEVKSSAPHSNSGSEDGAVDFGSKLDLCEISLHEAVFASNAGWRYHLLRVRWPSKSRPDAQLNRPRVMHIPYLSQELKMAPLHDTTSAIKLCLAISGQ</sequence>
<comment type="caution">
    <text evidence="1">The sequence shown here is derived from an EMBL/GenBank/DDBJ whole genome shotgun (WGS) entry which is preliminary data.</text>
</comment>
<gene>
    <name evidence="1" type="ORF">PXEA_LOCUS15295</name>
</gene>
<protein>
    <submittedName>
        <fullName evidence="1">Uncharacterized protein</fullName>
    </submittedName>
</protein>
<proteinExistence type="predicted"/>
<accession>A0A448WWF8</accession>
<dbReference type="AlphaFoldDB" id="A0A448WWF8"/>
<reference evidence="1" key="1">
    <citation type="submission" date="2018-11" db="EMBL/GenBank/DDBJ databases">
        <authorList>
            <consortium name="Pathogen Informatics"/>
        </authorList>
    </citation>
    <scope>NUCLEOTIDE SEQUENCE</scope>
</reference>